<comment type="caution">
    <text evidence="2">The sequence shown here is derived from an EMBL/GenBank/DDBJ whole genome shotgun (WGS) entry which is preliminary data.</text>
</comment>
<sequence length="166" mass="18642">MSRGFVKEDDQEEIPMVPPRADLPKGAINYVTPHGFVLLQTEKKTLIQEFEQLPSGNDQERRITSNFINAKLQLLNARIASAKVINFKDQHLDSVRFGAQVTVMVNGNKILETYQIVGVDEANIAARKISYVSPIARILIGKKIGDSAILQMGKEQRIFKIMAIDY</sequence>
<dbReference type="PANTHER" id="PTHR30437">
    <property type="entry name" value="TRANSCRIPTION ELONGATION FACTOR GREA"/>
    <property type="match status" value="1"/>
</dbReference>
<name>A0ABT8RL95_9FLAO</name>
<gene>
    <name evidence="2" type="ORF">Q2T41_00180</name>
</gene>
<dbReference type="SUPFAM" id="SSF54534">
    <property type="entry name" value="FKBP-like"/>
    <property type="match status" value="1"/>
</dbReference>
<organism evidence="2 3">
    <name type="scientific">Maribacter confluentis</name>
    <dbReference type="NCBI Taxonomy" id="1656093"/>
    <lineage>
        <taxon>Bacteria</taxon>
        <taxon>Pseudomonadati</taxon>
        <taxon>Bacteroidota</taxon>
        <taxon>Flavobacteriia</taxon>
        <taxon>Flavobacteriales</taxon>
        <taxon>Flavobacteriaceae</taxon>
        <taxon>Maribacter</taxon>
    </lineage>
</organism>
<dbReference type="PANTHER" id="PTHR30437:SF4">
    <property type="entry name" value="TRANSCRIPTION ELONGATION FACTOR GREA"/>
    <property type="match status" value="1"/>
</dbReference>
<keyword evidence="2" id="KW-0648">Protein biosynthesis</keyword>
<dbReference type="EMBL" id="JAUKUC010000001">
    <property type="protein sequence ID" value="MDO1511079.1"/>
    <property type="molecule type" value="Genomic_DNA"/>
</dbReference>
<dbReference type="Gene3D" id="3.10.50.30">
    <property type="entry name" value="Transcription elongation factor, GreA/GreB, C-terminal domain"/>
    <property type="match status" value="1"/>
</dbReference>
<reference evidence="2" key="2">
    <citation type="submission" date="2023-06" db="EMBL/GenBank/DDBJ databases">
        <authorList>
            <person name="Lucena T."/>
            <person name="Sun Q."/>
        </authorList>
    </citation>
    <scope>NUCLEOTIDE SEQUENCE</scope>
    <source>
        <strain evidence="2">CECT 8869</strain>
    </source>
</reference>
<dbReference type="GO" id="GO:0003746">
    <property type="term" value="F:translation elongation factor activity"/>
    <property type="evidence" value="ECO:0007669"/>
    <property type="project" value="UniProtKB-KW"/>
</dbReference>
<protein>
    <submittedName>
        <fullName evidence="2">GreA/GreB family elongation factor</fullName>
    </submittedName>
</protein>
<evidence type="ECO:0000259" key="1">
    <source>
        <dbReference type="Pfam" id="PF01272"/>
    </source>
</evidence>
<dbReference type="RefSeq" id="WP_304434085.1">
    <property type="nucleotide sequence ID" value="NZ_JAUKUC010000001.1"/>
</dbReference>
<keyword evidence="3" id="KW-1185">Reference proteome</keyword>
<reference evidence="2" key="1">
    <citation type="journal article" date="2014" name="Int. J. Syst. Evol. Microbiol.">
        <title>Complete genome of a new Firmicutes species belonging to the dominant human colonic microbiota ('Ruminococcus bicirculans') reveals two chromosomes and a selective capacity to utilize plant glucans.</title>
        <authorList>
            <consortium name="NISC Comparative Sequencing Program"/>
            <person name="Wegmann U."/>
            <person name="Louis P."/>
            <person name="Goesmann A."/>
            <person name="Henrissat B."/>
            <person name="Duncan S.H."/>
            <person name="Flint H.J."/>
        </authorList>
    </citation>
    <scope>NUCLEOTIDE SEQUENCE</scope>
    <source>
        <strain evidence="2">CECT 8869</strain>
    </source>
</reference>
<dbReference type="Pfam" id="PF01272">
    <property type="entry name" value="GreA_GreB"/>
    <property type="match status" value="1"/>
</dbReference>
<dbReference type="InterPro" id="IPR036953">
    <property type="entry name" value="GreA/GreB_C_sf"/>
</dbReference>
<evidence type="ECO:0000313" key="3">
    <source>
        <dbReference type="Proteomes" id="UP001168579"/>
    </source>
</evidence>
<dbReference type="InterPro" id="IPR001437">
    <property type="entry name" value="Tscrpt_elong_fac_GreA/B_C"/>
</dbReference>
<dbReference type="Proteomes" id="UP001168579">
    <property type="component" value="Unassembled WGS sequence"/>
</dbReference>
<keyword evidence="2" id="KW-0251">Elongation factor</keyword>
<evidence type="ECO:0000313" key="2">
    <source>
        <dbReference type="EMBL" id="MDO1511079.1"/>
    </source>
</evidence>
<accession>A0ABT8RL95</accession>
<proteinExistence type="predicted"/>
<dbReference type="InterPro" id="IPR023459">
    <property type="entry name" value="Tscrpt_elong_fac_GreA/B_fam"/>
</dbReference>
<feature type="domain" description="Transcription elongation factor GreA/GreB C-terminal" evidence="1">
    <location>
        <begin position="93"/>
        <end position="166"/>
    </location>
</feature>